<proteinExistence type="predicted"/>
<dbReference type="InterPro" id="IPR008042">
    <property type="entry name" value="Retrotrans_Pao"/>
</dbReference>
<name>A0A922MVT3_SPOEX</name>
<feature type="region of interest" description="Disordered" evidence="1">
    <location>
        <begin position="76"/>
        <end position="97"/>
    </location>
</feature>
<sequence>MNKLALQSACFENIKTLCNNYNKDSKTRKTKEYLNKRLTSLEAQWVDFNTRHTLLSQEIEDKNINYFMDDIYANSTSTENQRSGQRPSKETGTASSNHLSANNMEVLLTTVQVKVMTVDGTYINLRALVDQGSQVNLITENAAQLLRLPRNKLTAKISGVGSVSGDCKGQLSITCKSIHSEYTFNTEALIMKKLINKLPNNTFERPEWSYLKDIKLADPEFNISRSVDILFGADVYAEIIQDGVLKGTPRSPVAQQTQLGWISCGKLETFKCNVTLLDLSEIAKFWESEEVTIKTLIKNQRISAKLTTRKRLAVIQMEADIEKMYRCIWLSEEQQHLQKIIWRPNSSDKLQEYQLCTVTYGTKSAPWLAMRTIKQLAFDDGYKYPTAAKVLLNEAYVDDVISGHNSLNAALELQTSLIEMLKGAGMNLRKWSSNEPTLLKNLKGDQISSRITFDFKQDETMKTLGLGWNPRADTFVFNWKFQEKCLPKITKRQLLSEISQLYDPLGWLSPITIAAKIIFQEVWVNKLDWDDQLPLHIADKWLKLRADITNVKYINVKRWLGSMEQKIELFGFCDASEKAYSCVVYSCVRDEQNKATITLLAAKTRVAPLSSITLPKLELCGALLLSQLIKKIKEALNEFEITTTVWCDSQVVLAWIQGDTSKREKYVANRVAKIRRCIPAEQWNYVKSQDNPADCASRGLTLSKLTTFSLWWQGPTFLTTLQKQSREENITCTFTTNLGSESQAKMNAKKNSSHNNCIHNLLNNCSSLTKTIRIVAWIRRFLGNARNSTKRDTVCLSFCELSNAEELIIKYVQRTELAQEYKQLMKKENISSNCNIYKLKPYLDDKGIIRVGGRLNYSSLSFEMKNPVILPKGGRFTELLIQKAHLTTLHGGARLTLAYIRQRYWIIGGNRAVKAGLRRCVRCHRHRPSELNQLMGDLPPQRVTPSRPFTHTGVDFTGHVEVKLNKGRGVRDIVLVRDNNLPPGKWAMGRVLKLHPGADGYVRVTTLKTQNGVIKRPIVKTIHSADQH</sequence>
<feature type="domain" description="Integrase zinc-binding" evidence="2">
    <location>
        <begin position="877"/>
        <end position="928"/>
    </location>
</feature>
<dbReference type="PANTHER" id="PTHR47331">
    <property type="entry name" value="PHD-TYPE DOMAIN-CONTAINING PROTEIN"/>
    <property type="match status" value="1"/>
</dbReference>
<feature type="domain" description="DUF5641" evidence="3">
    <location>
        <begin position="970"/>
        <end position="1021"/>
    </location>
</feature>
<evidence type="ECO:0000259" key="2">
    <source>
        <dbReference type="Pfam" id="PF17921"/>
    </source>
</evidence>
<dbReference type="Pfam" id="PF17921">
    <property type="entry name" value="Integrase_H2C2"/>
    <property type="match status" value="1"/>
</dbReference>
<dbReference type="InterPro" id="IPR040676">
    <property type="entry name" value="DUF5641"/>
</dbReference>
<evidence type="ECO:0000256" key="1">
    <source>
        <dbReference type="SAM" id="MobiDB-lite"/>
    </source>
</evidence>
<comment type="caution">
    <text evidence="4">The sequence shown here is derived from an EMBL/GenBank/DDBJ whole genome shotgun (WGS) entry which is preliminary data.</text>
</comment>
<dbReference type="Proteomes" id="UP000814243">
    <property type="component" value="Unassembled WGS sequence"/>
</dbReference>
<dbReference type="GO" id="GO:0071897">
    <property type="term" value="P:DNA biosynthetic process"/>
    <property type="evidence" value="ECO:0007669"/>
    <property type="project" value="UniProtKB-ARBA"/>
</dbReference>
<reference evidence="4" key="1">
    <citation type="journal article" date="2021" name="G3 (Bethesda)">
        <title>Genome and transcriptome analysis of the beet armyworm Spodoptera exigua reveals targets for pest control. .</title>
        <authorList>
            <person name="Simon S."/>
            <person name="Breeschoten T."/>
            <person name="Jansen H.J."/>
            <person name="Dirks R.P."/>
            <person name="Schranz M.E."/>
            <person name="Ros V.I.D."/>
        </authorList>
    </citation>
    <scope>NUCLEOTIDE SEQUENCE</scope>
    <source>
        <strain evidence="4">TB_SE_WUR_2020</strain>
    </source>
</reference>
<gene>
    <name evidence="4" type="ORF">HF086_006438</name>
</gene>
<evidence type="ECO:0000259" key="3">
    <source>
        <dbReference type="Pfam" id="PF18701"/>
    </source>
</evidence>
<dbReference type="Gene3D" id="1.10.340.70">
    <property type="match status" value="1"/>
</dbReference>
<accession>A0A922MVT3</accession>
<evidence type="ECO:0000313" key="4">
    <source>
        <dbReference type="EMBL" id="KAH9644410.1"/>
    </source>
</evidence>
<organism evidence="4 5">
    <name type="scientific">Spodoptera exigua</name>
    <name type="common">Beet armyworm</name>
    <name type="synonym">Noctua fulgens</name>
    <dbReference type="NCBI Taxonomy" id="7107"/>
    <lineage>
        <taxon>Eukaryota</taxon>
        <taxon>Metazoa</taxon>
        <taxon>Ecdysozoa</taxon>
        <taxon>Arthropoda</taxon>
        <taxon>Hexapoda</taxon>
        <taxon>Insecta</taxon>
        <taxon>Pterygota</taxon>
        <taxon>Neoptera</taxon>
        <taxon>Endopterygota</taxon>
        <taxon>Lepidoptera</taxon>
        <taxon>Glossata</taxon>
        <taxon>Ditrysia</taxon>
        <taxon>Noctuoidea</taxon>
        <taxon>Noctuidae</taxon>
        <taxon>Amphipyrinae</taxon>
        <taxon>Spodoptera</taxon>
    </lineage>
</organism>
<dbReference type="InterPro" id="IPR041588">
    <property type="entry name" value="Integrase_H2C2"/>
</dbReference>
<evidence type="ECO:0000313" key="5">
    <source>
        <dbReference type="Proteomes" id="UP000814243"/>
    </source>
</evidence>
<protein>
    <submittedName>
        <fullName evidence="4">Uncharacterized protein</fullName>
    </submittedName>
</protein>
<dbReference type="PANTHER" id="PTHR47331:SF4">
    <property type="entry name" value="PEPTIDASE S1 DOMAIN-CONTAINING PROTEIN"/>
    <property type="match status" value="1"/>
</dbReference>
<dbReference type="Pfam" id="PF18701">
    <property type="entry name" value="DUF5641"/>
    <property type="match status" value="1"/>
</dbReference>
<dbReference type="AlphaFoldDB" id="A0A922MVT3"/>
<dbReference type="InterPro" id="IPR043502">
    <property type="entry name" value="DNA/RNA_pol_sf"/>
</dbReference>
<dbReference type="Pfam" id="PF05380">
    <property type="entry name" value="Peptidase_A17"/>
    <property type="match status" value="1"/>
</dbReference>
<dbReference type="SUPFAM" id="SSF56672">
    <property type="entry name" value="DNA/RNA polymerases"/>
    <property type="match status" value="1"/>
</dbReference>
<dbReference type="EMBL" id="JACEFF010000086">
    <property type="protein sequence ID" value="KAH9644410.1"/>
    <property type="molecule type" value="Genomic_DNA"/>
</dbReference>